<feature type="non-terminal residue" evidence="2">
    <location>
        <position position="427"/>
    </location>
</feature>
<evidence type="ECO:0000313" key="2">
    <source>
        <dbReference type="EMBL" id="KKM18334.1"/>
    </source>
</evidence>
<proteinExistence type="predicted"/>
<feature type="region of interest" description="Disordered" evidence="1">
    <location>
        <begin position="351"/>
        <end position="404"/>
    </location>
</feature>
<accession>A0A0F9IF29</accession>
<dbReference type="EMBL" id="LAZR01014245">
    <property type="protein sequence ID" value="KKM18334.1"/>
    <property type="molecule type" value="Genomic_DNA"/>
</dbReference>
<protein>
    <submittedName>
        <fullName evidence="2">Uncharacterized protein</fullName>
    </submittedName>
</protein>
<name>A0A0F9IF29_9ZZZZ</name>
<dbReference type="AlphaFoldDB" id="A0A0F9IF29"/>
<sequence length="427" mass="44944">MPSSFQQEYEALFGKAPKKYEPVEFEEATEERAANIQEAAPEIEAAPAPRDPRRFEIGRPPAGADADVSPTKEFLKSGTALLGEAVVGVGEYTARQLGATDTAESLRYTRGLLTDYRNKIYEGLPPEVMQQKNAEFLTLDPDKTIWKGAGNVFESILYKFTESIPMMVPTMLPGAVLFRAGLSAKAITALGASEGVLSLGFIANDIEDGILEIYRAKGATGLAQEAPNFAKYMETMSEQDALMKFIAEAQGLAPVVGGIAVGAISAAAGKYIAPVFEGDAGISWMSRIGRGAISEGLMQEGPQEVFEQVAQNVAAAVYDGDREALDGAMESYVQGAVVGAPGGGLFAGIGGKGGSALTEPAPEDRDQPDAPSSFTDVFGDPVPPPEGGSGWRGNQTDMFPTDDPVASDLRAAVDAAIRADEVMGDMV</sequence>
<comment type="caution">
    <text evidence="2">The sequence shown here is derived from an EMBL/GenBank/DDBJ whole genome shotgun (WGS) entry which is preliminary data.</text>
</comment>
<reference evidence="2" key="1">
    <citation type="journal article" date="2015" name="Nature">
        <title>Complex archaea that bridge the gap between prokaryotes and eukaryotes.</title>
        <authorList>
            <person name="Spang A."/>
            <person name="Saw J.H."/>
            <person name="Jorgensen S.L."/>
            <person name="Zaremba-Niedzwiedzka K."/>
            <person name="Martijn J."/>
            <person name="Lind A.E."/>
            <person name="van Eijk R."/>
            <person name="Schleper C."/>
            <person name="Guy L."/>
            <person name="Ettema T.J."/>
        </authorList>
    </citation>
    <scope>NUCLEOTIDE SEQUENCE</scope>
</reference>
<gene>
    <name evidence="2" type="ORF">LCGC14_1666750</name>
</gene>
<organism evidence="2">
    <name type="scientific">marine sediment metagenome</name>
    <dbReference type="NCBI Taxonomy" id="412755"/>
    <lineage>
        <taxon>unclassified sequences</taxon>
        <taxon>metagenomes</taxon>
        <taxon>ecological metagenomes</taxon>
    </lineage>
</organism>
<evidence type="ECO:0000256" key="1">
    <source>
        <dbReference type="SAM" id="MobiDB-lite"/>
    </source>
</evidence>